<proteinExistence type="predicted"/>
<evidence type="ECO:0000313" key="1">
    <source>
        <dbReference type="EMBL" id="KAA9039435.1"/>
    </source>
</evidence>
<keyword evidence="2" id="KW-1185">Reference proteome</keyword>
<evidence type="ECO:0000313" key="2">
    <source>
        <dbReference type="Proteomes" id="UP000326903"/>
    </source>
</evidence>
<dbReference type="Proteomes" id="UP000326903">
    <property type="component" value="Unassembled WGS sequence"/>
</dbReference>
<comment type="caution">
    <text evidence="1">The sequence shown here is derived from an EMBL/GenBank/DDBJ whole genome shotgun (WGS) entry which is preliminary data.</text>
</comment>
<name>A0A5J5IGY2_9BACT</name>
<dbReference type="AlphaFoldDB" id="A0A5J5IGY2"/>
<dbReference type="EMBL" id="VYQF01000002">
    <property type="protein sequence ID" value="KAA9039435.1"/>
    <property type="molecule type" value="Genomic_DNA"/>
</dbReference>
<reference evidence="1 2" key="1">
    <citation type="submission" date="2019-09" db="EMBL/GenBank/DDBJ databases">
        <title>Draft genome sequence of Ginsengibacter sp. BR5-29.</title>
        <authorList>
            <person name="Im W.-T."/>
        </authorList>
    </citation>
    <scope>NUCLEOTIDE SEQUENCE [LARGE SCALE GENOMIC DNA]</scope>
    <source>
        <strain evidence="1 2">BR5-29</strain>
    </source>
</reference>
<gene>
    <name evidence="1" type="ORF">FW778_11475</name>
</gene>
<organism evidence="1 2">
    <name type="scientific">Ginsengibacter hankyongi</name>
    <dbReference type="NCBI Taxonomy" id="2607284"/>
    <lineage>
        <taxon>Bacteria</taxon>
        <taxon>Pseudomonadati</taxon>
        <taxon>Bacteroidota</taxon>
        <taxon>Chitinophagia</taxon>
        <taxon>Chitinophagales</taxon>
        <taxon>Chitinophagaceae</taxon>
        <taxon>Ginsengibacter</taxon>
    </lineage>
</organism>
<protein>
    <submittedName>
        <fullName evidence="1">Uncharacterized protein</fullName>
    </submittedName>
</protein>
<sequence length="79" mass="8677">MNKKIENNTYKKRPAKRVNCPGLNIIDCDINTEIYQGKPFTAWPGNITANAGKNFRNDVIGGRTKSGGYVAYPTKGTGK</sequence>
<accession>A0A5J5IGY2</accession>
<dbReference type="RefSeq" id="WP_150414846.1">
    <property type="nucleotide sequence ID" value="NZ_VYQF01000002.1"/>
</dbReference>